<feature type="coiled-coil region" evidence="4">
    <location>
        <begin position="366"/>
        <end position="397"/>
    </location>
</feature>
<comment type="catalytic activity">
    <reaction evidence="3">
        <text>2 GTP = 3',3'-c-di-GMP + 2 diphosphate</text>
        <dbReference type="Rhea" id="RHEA:24898"/>
        <dbReference type="ChEBI" id="CHEBI:33019"/>
        <dbReference type="ChEBI" id="CHEBI:37565"/>
        <dbReference type="ChEBI" id="CHEBI:58805"/>
        <dbReference type="EC" id="2.7.7.65"/>
    </reaction>
</comment>
<name>A0A316GEV4_9GAMM</name>
<sequence>MENCKGSIFKGLFLLYLLVSVFSPVSALASDISHSKKSLNILWIFSWHKDLPWQKEIEQGIDKHFSFQNIDTDFYYEYLDGSRLNTLDNPGVVKDYISEKYRGYHFDYIVFESEYATRFYLDNQAYFSEFGSKKIVVNPEFEFENSNAVEALVPVNFDYSGIAPLLNTIHPDKNIVIVSGDGKEAIRRVNMIIGQLHKTNRKIEQWSGLTIKQLSDKASKLPSNYIIVYALVFQDSQGTYYKPYRVAEVLSDSASVPVYSFWTSLVGSGVVGGYMLSGERVGEQVAKMLANDFLTKTMIIPEKTVFHDHFFDYRETQRWGIKPSQLPENSILMFHESGVMEVYYKEIIGASALCFGFFYWLRSRELKRYNSVLDKTNKQLKQTHKKLINTQQLLEDKNRLLKYQSITDGLTKVFNRNYLDKSLKHEVQRANRYKSYLSVIMVDIDHFKQINDSYGHQVGDVALVEVAKVIQENIRETDIYGRWGGEEFLIICPGTSVDQTLRLAEKLRVCIEAIRVRQVNKLTASFGVSGYSSDMSLDELLAKADSALYRSKEAGRNSVCS</sequence>
<gene>
    <name evidence="6" type="ORF">C8D97_10320</name>
</gene>
<accession>A0A316GEV4</accession>
<dbReference type="RefSeq" id="WP_109762272.1">
    <property type="nucleotide sequence ID" value="NZ_QGGU01000003.1"/>
</dbReference>
<evidence type="ECO:0000256" key="3">
    <source>
        <dbReference type="ARBA" id="ARBA00034247"/>
    </source>
</evidence>
<dbReference type="GO" id="GO:0005886">
    <property type="term" value="C:plasma membrane"/>
    <property type="evidence" value="ECO:0007669"/>
    <property type="project" value="TreeGrafter"/>
</dbReference>
<dbReference type="SMART" id="SM00267">
    <property type="entry name" value="GGDEF"/>
    <property type="match status" value="1"/>
</dbReference>
<organism evidence="6 7">
    <name type="scientific">Pleionea mediterranea</name>
    <dbReference type="NCBI Taxonomy" id="523701"/>
    <lineage>
        <taxon>Bacteria</taxon>
        <taxon>Pseudomonadati</taxon>
        <taxon>Pseudomonadota</taxon>
        <taxon>Gammaproteobacteria</taxon>
        <taxon>Oceanospirillales</taxon>
        <taxon>Pleioneaceae</taxon>
        <taxon>Pleionea</taxon>
    </lineage>
</organism>
<evidence type="ECO:0000256" key="2">
    <source>
        <dbReference type="ARBA" id="ARBA00012528"/>
    </source>
</evidence>
<evidence type="ECO:0000313" key="6">
    <source>
        <dbReference type="EMBL" id="PWK53197.1"/>
    </source>
</evidence>
<feature type="domain" description="GGDEF" evidence="5">
    <location>
        <begin position="435"/>
        <end position="561"/>
    </location>
</feature>
<dbReference type="PANTHER" id="PTHR45138:SF9">
    <property type="entry name" value="DIGUANYLATE CYCLASE DGCM-RELATED"/>
    <property type="match status" value="1"/>
</dbReference>
<dbReference type="GO" id="GO:0043709">
    <property type="term" value="P:cell adhesion involved in single-species biofilm formation"/>
    <property type="evidence" value="ECO:0007669"/>
    <property type="project" value="TreeGrafter"/>
</dbReference>
<dbReference type="EC" id="2.7.7.65" evidence="2"/>
<dbReference type="EMBL" id="QGGU01000003">
    <property type="protein sequence ID" value="PWK53197.1"/>
    <property type="molecule type" value="Genomic_DNA"/>
</dbReference>
<dbReference type="OrthoDB" id="9812260at2"/>
<dbReference type="InterPro" id="IPR043128">
    <property type="entry name" value="Rev_trsase/Diguanyl_cyclase"/>
</dbReference>
<dbReference type="Gene3D" id="3.30.70.270">
    <property type="match status" value="1"/>
</dbReference>
<dbReference type="CDD" id="cd01949">
    <property type="entry name" value="GGDEF"/>
    <property type="match status" value="1"/>
</dbReference>
<dbReference type="FunFam" id="3.30.70.270:FF:000001">
    <property type="entry name" value="Diguanylate cyclase domain protein"/>
    <property type="match status" value="1"/>
</dbReference>
<dbReference type="GO" id="GO:0052621">
    <property type="term" value="F:diguanylate cyclase activity"/>
    <property type="evidence" value="ECO:0007669"/>
    <property type="project" value="UniProtKB-EC"/>
</dbReference>
<dbReference type="InterPro" id="IPR029787">
    <property type="entry name" value="Nucleotide_cyclase"/>
</dbReference>
<dbReference type="Pfam" id="PF00990">
    <property type="entry name" value="GGDEF"/>
    <property type="match status" value="1"/>
</dbReference>
<comment type="caution">
    <text evidence="6">The sequence shown here is derived from an EMBL/GenBank/DDBJ whole genome shotgun (WGS) entry which is preliminary data.</text>
</comment>
<protein>
    <recommendedName>
        <fullName evidence="2">diguanylate cyclase</fullName>
        <ecNumber evidence="2">2.7.7.65</ecNumber>
    </recommendedName>
</protein>
<dbReference type="PROSITE" id="PS50887">
    <property type="entry name" value="GGDEF"/>
    <property type="match status" value="1"/>
</dbReference>
<dbReference type="Proteomes" id="UP000245790">
    <property type="component" value="Unassembled WGS sequence"/>
</dbReference>
<dbReference type="InterPro" id="IPR000160">
    <property type="entry name" value="GGDEF_dom"/>
</dbReference>
<evidence type="ECO:0000256" key="1">
    <source>
        <dbReference type="ARBA" id="ARBA00001946"/>
    </source>
</evidence>
<dbReference type="PANTHER" id="PTHR45138">
    <property type="entry name" value="REGULATORY COMPONENTS OF SENSORY TRANSDUCTION SYSTEM"/>
    <property type="match status" value="1"/>
</dbReference>
<reference evidence="6 7" key="1">
    <citation type="submission" date="2018-05" db="EMBL/GenBank/DDBJ databases">
        <title>Genomic Encyclopedia of Type Strains, Phase IV (KMG-IV): sequencing the most valuable type-strain genomes for metagenomic binning, comparative biology and taxonomic classification.</title>
        <authorList>
            <person name="Goeker M."/>
        </authorList>
    </citation>
    <scope>NUCLEOTIDE SEQUENCE [LARGE SCALE GENOMIC DNA]</scope>
    <source>
        <strain evidence="6 7">DSM 25350</strain>
    </source>
</reference>
<proteinExistence type="predicted"/>
<dbReference type="GO" id="GO:1902201">
    <property type="term" value="P:negative regulation of bacterial-type flagellum-dependent cell motility"/>
    <property type="evidence" value="ECO:0007669"/>
    <property type="project" value="TreeGrafter"/>
</dbReference>
<comment type="cofactor">
    <cofactor evidence="1">
        <name>Mg(2+)</name>
        <dbReference type="ChEBI" id="CHEBI:18420"/>
    </cofactor>
</comment>
<keyword evidence="4" id="KW-0175">Coiled coil</keyword>
<dbReference type="AlphaFoldDB" id="A0A316GEV4"/>
<dbReference type="NCBIfam" id="TIGR00254">
    <property type="entry name" value="GGDEF"/>
    <property type="match status" value="1"/>
</dbReference>
<dbReference type="InterPro" id="IPR050469">
    <property type="entry name" value="Diguanylate_Cyclase"/>
</dbReference>
<evidence type="ECO:0000313" key="7">
    <source>
        <dbReference type="Proteomes" id="UP000245790"/>
    </source>
</evidence>
<evidence type="ECO:0000256" key="4">
    <source>
        <dbReference type="SAM" id="Coils"/>
    </source>
</evidence>
<dbReference type="SUPFAM" id="SSF55073">
    <property type="entry name" value="Nucleotide cyclase"/>
    <property type="match status" value="1"/>
</dbReference>
<evidence type="ECO:0000259" key="5">
    <source>
        <dbReference type="PROSITE" id="PS50887"/>
    </source>
</evidence>
<keyword evidence="7" id="KW-1185">Reference proteome</keyword>